<dbReference type="InterPro" id="IPR004518">
    <property type="entry name" value="MazG-like_dom"/>
</dbReference>
<proteinExistence type="predicted"/>
<organism evidence="2 3">
    <name type="scientific">Paenibacillus antarcticus</name>
    <dbReference type="NCBI Taxonomy" id="253703"/>
    <lineage>
        <taxon>Bacteria</taxon>
        <taxon>Bacillati</taxon>
        <taxon>Bacillota</taxon>
        <taxon>Bacilli</taxon>
        <taxon>Bacillales</taxon>
        <taxon>Paenibacillaceae</taxon>
        <taxon>Paenibacillus</taxon>
    </lineage>
</organism>
<dbReference type="Gene3D" id="1.10.287.1080">
    <property type="entry name" value="MazG-like"/>
    <property type="match status" value="1"/>
</dbReference>
<evidence type="ECO:0000259" key="1">
    <source>
        <dbReference type="Pfam" id="PF03819"/>
    </source>
</evidence>
<dbReference type="SUPFAM" id="SSF101386">
    <property type="entry name" value="all-alpha NTP pyrophosphatases"/>
    <property type="match status" value="1"/>
</dbReference>
<accession>A0A168QNH7</accession>
<dbReference type="PANTHER" id="PTHR42702:SF1">
    <property type="entry name" value="REGULATORY PROTEIN FOR BETA-LACTAMASE"/>
    <property type="match status" value="1"/>
</dbReference>
<evidence type="ECO:0000313" key="2">
    <source>
        <dbReference type="EMBL" id="OAB47994.1"/>
    </source>
</evidence>
<gene>
    <name evidence="2" type="ORF">PBAT_03715</name>
</gene>
<dbReference type="Proteomes" id="UP000077355">
    <property type="component" value="Unassembled WGS sequence"/>
</dbReference>
<dbReference type="Pfam" id="PF03819">
    <property type="entry name" value="MazG"/>
    <property type="match status" value="1"/>
</dbReference>
<evidence type="ECO:0000313" key="3">
    <source>
        <dbReference type="Proteomes" id="UP000077355"/>
    </source>
</evidence>
<name>A0A168QNH7_9BACL</name>
<feature type="domain" description="NTP pyrophosphohydrolase MazG-like" evidence="1">
    <location>
        <begin position="36"/>
        <end position="96"/>
    </location>
</feature>
<dbReference type="OrthoDB" id="1652579at2"/>
<dbReference type="EMBL" id="LVJI01000002">
    <property type="protein sequence ID" value="OAB47994.1"/>
    <property type="molecule type" value="Genomic_DNA"/>
</dbReference>
<sequence length="112" mass="13061">MEYMENCISEELVISVDHIQERFNQVYGRYDLNKSMIWMVEELGEVVSAIRKGKTKEEIQGELGDLMAWIFCLGNILDINISQALTSTFEKEVNRQFKVYGDLKYVKKIDTV</sequence>
<dbReference type="PANTHER" id="PTHR42702">
    <property type="entry name" value="NUCLEOTIDE PYROPHOSPHOHYDROLASE"/>
    <property type="match status" value="1"/>
</dbReference>
<dbReference type="AlphaFoldDB" id="A0A168QNH7"/>
<comment type="caution">
    <text evidence="2">The sequence shown here is derived from an EMBL/GenBank/DDBJ whole genome shotgun (WGS) entry which is preliminary data.</text>
</comment>
<reference evidence="2 3" key="1">
    <citation type="submission" date="2016-03" db="EMBL/GenBank/DDBJ databases">
        <title>Draft genome sequence of Paenibacillus antarcticus CECT 5836.</title>
        <authorList>
            <person name="Shin S.-K."/>
            <person name="Yi H."/>
        </authorList>
    </citation>
    <scope>NUCLEOTIDE SEQUENCE [LARGE SCALE GENOMIC DNA]</scope>
    <source>
        <strain evidence="2 3">CECT 5836</strain>
    </source>
</reference>
<keyword evidence="3" id="KW-1185">Reference proteome</keyword>
<protein>
    <recommendedName>
        <fullName evidence="1">NTP pyrophosphohydrolase MazG-like domain-containing protein</fullName>
    </recommendedName>
</protein>